<evidence type="ECO:0000259" key="8">
    <source>
        <dbReference type="Pfam" id="PF26607"/>
    </source>
</evidence>
<dbReference type="Gene3D" id="3.40.50.200">
    <property type="entry name" value="Peptidase S8/S53 domain"/>
    <property type="match status" value="1"/>
</dbReference>
<dbReference type="PROSITE" id="PS00138">
    <property type="entry name" value="SUBTILASE_SER"/>
    <property type="match status" value="1"/>
</dbReference>
<dbReference type="Pfam" id="PF26607">
    <property type="entry name" value="DUF8189"/>
    <property type="match status" value="1"/>
</dbReference>
<dbReference type="EMBL" id="FOYS01000002">
    <property type="protein sequence ID" value="SFR44736.1"/>
    <property type="molecule type" value="Genomic_DNA"/>
</dbReference>
<evidence type="ECO:0000256" key="3">
    <source>
        <dbReference type="ARBA" id="ARBA00022801"/>
    </source>
</evidence>
<dbReference type="Gene3D" id="2.120.10.70">
    <property type="entry name" value="Fucose-specific lectin"/>
    <property type="match status" value="1"/>
</dbReference>
<evidence type="ECO:0000256" key="1">
    <source>
        <dbReference type="ARBA" id="ARBA00011073"/>
    </source>
</evidence>
<accession>A0A1I6GRI1</accession>
<dbReference type="PROSITE" id="PS51892">
    <property type="entry name" value="SUBTILASE"/>
    <property type="match status" value="1"/>
</dbReference>
<gene>
    <name evidence="9" type="ORF">SAMN04488124_1433</name>
</gene>
<evidence type="ECO:0000256" key="2">
    <source>
        <dbReference type="ARBA" id="ARBA00022670"/>
    </source>
</evidence>
<evidence type="ECO:0000256" key="6">
    <source>
        <dbReference type="SAM" id="MobiDB-lite"/>
    </source>
</evidence>
<feature type="active site" description="Charge relay system" evidence="5">
    <location>
        <position position="280"/>
    </location>
</feature>
<dbReference type="OrthoDB" id="359412at2157"/>
<dbReference type="InterPro" id="IPR000209">
    <property type="entry name" value="Peptidase_S8/S53_dom"/>
</dbReference>
<feature type="region of interest" description="Disordered" evidence="6">
    <location>
        <begin position="1"/>
        <end position="87"/>
    </location>
</feature>
<comment type="similarity">
    <text evidence="1 5">Belongs to the peptidase S8 family.</text>
</comment>
<dbReference type="SUPFAM" id="SSF89372">
    <property type="entry name" value="Fucose-specific lectin"/>
    <property type="match status" value="1"/>
</dbReference>
<feature type="compositionally biased region" description="Low complexity" evidence="6">
    <location>
        <begin position="191"/>
        <end position="207"/>
    </location>
</feature>
<reference evidence="10" key="1">
    <citation type="submission" date="2016-10" db="EMBL/GenBank/DDBJ databases">
        <authorList>
            <person name="Varghese N."/>
            <person name="Submissions S."/>
        </authorList>
    </citation>
    <scope>NUCLEOTIDE SEQUENCE [LARGE SCALE GENOMIC DNA]</scope>
    <source>
        <strain evidence="10">CGMCC 1.8711</strain>
    </source>
</reference>
<evidence type="ECO:0000313" key="9">
    <source>
        <dbReference type="EMBL" id="SFR44736.1"/>
    </source>
</evidence>
<keyword evidence="2 5" id="KW-0645">Protease</keyword>
<dbReference type="InterPro" id="IPR023828">
    <property type="entry name" value="Peptidase_S8_Ser-AS"/>
</dbReference>
<dbReference type="PRINTS" id="PR00723">
    <property type="entry name" value="SUBTILISIN"/>
</dbReference>
<name>A0A1I6GRI1_9EURY</name>
<dbReference type="GO" id="GO:0004252">
    <property type="term" value="F:serine-type endopeptidase activity"/>
    <property type="evidence" value="ECO:0007669"/>
    <property type="project" value="UniProtKB-UniRule"/>
</dbReference>
<sequence>MYQKETDDPEEWRVSASEGAEISDVPPGGDSTPEELDELPDAEEFDAGKMGGADAPPHAEVDVETVDELPGGHLGEESGEIDGDGGKERVLVEVKLPLDVDADMAMAETSLASTGFELNPDYGVIPISASEDQLAADIDAGTEQIVVLCGEVDREKLDELKSRPNVLSVRKDSRIAPMSAPELEDRDDETAAASGAVASADAAESPELAVEAVPGQKLVEHDEAQVQPMSEDASSCPIGSCDCSPGTAKGTIQDVAAYLGVDAIHDEGITGQGIVVGVVDGGIRASGRVSGGAFDNVTDGYPSNWGQVAHWSGHGEMCATDVRGMAPDTELYDIRVAGSSGGYLSAMLAGIHWAITKHQQTGDPDILTFSNGIFQESWDADYARNPNHPVTRKVVEAIDEGILVTFAAGNCGATCPDGRCGSDNGPGRSIWGANGHPKVITVGAVNKDEQFVGYSSQGPAALSAEKPDICGITHFEGYFNSDSGTSAATPITAGVLALMKQANPAMDQDAAKAAMKQTAKDIGPSGHDQHSGSGILQAKAAYDAVKERWSRWERLYKPAFDVTATTRGTDGFDMFVTASNQHVYHRARKGGQWGSWTRVVGPVLKSSALSRSADSLDFFTITGNGTLYRRPWTESGGWGNWDRIVGPVYDAIAVPRGTDRFDLFIHYGNDHVYRRPWTASGGWGNWEAVYGPVQQMAVAARDDDTVDLMIEASNRRLYRRTLTTGGGWGNWEYVAGRAVEMSLASRAPDGLDLFVTMPNRSLYHRTWTQADGWGGLERVGGPVRKHLASSQGDGDLDLFTLGIDGSVYRRHLG</sequence>
<dbReference type="STRING" id="555875.SAMN04488124_1433"/>
<dbReference type="RefSeq" id="WP_217642689.1">
    <property type="nucleotide sequence ID" value="NZ_FOYS01000002.1"/>
</dbReference>
<dbReference type="Pfam" id="PF00082">
    <property type="entry name" value="Peptidase_S8"/>
    <property type="match status" value="1"/>
</dbReference>
<keyword evidence="10" id="KW-1185">Reference proteome</keyword>
<feature type="domain" description="PLL-like beta propeller" evidence="8">
    <location>
        <begin position="546"/>
        <end position="691"/>
    </location>
</feature>
<proteinExistence type="inferred from homology"/>
<keyword evidence="4 5" id="KW-0720">Serine protease</keyword>
<feature type="compositionally biased region" description="Acidic residues" evidence="6">
    <location>
        <begin position="32"/>
        <end position="45"/>
    </location>
</feature>
<evidence type="ECO:0000256" key="4">
    <source>
        <dbReference type="ARBA" id="ARBA00022825"/>
    </source>
</evidence>
<feature type="domain" description="Peptidase S8/S53" evidence="7">
    <location>
        <begin position="271"/>
        <end position="534"/>
    </location>
</feature>
<dbReference type="InterPro" id="IPR015500">
    <property type="entry name" value="Peptidase_S8_subtilisin-rel"/>
</dbReference>
<evidence type="ECO:0000313" key="10">
    <source>
        <dbReference type="Proteomes" id="UP000243250"/>
    </source>
</evidence>
<dbReference type="GO" id="GO:0006508">
    <property type="term" value="P:proteolysis"/>
    <property type="evidence" value="ECO:0007669"/>
    <property type="project" value="UniProtKB-KW"/>
</dbReference>
<dbReference type="AlphaFoldDB" id="A0A1I6GRI1"/>
<dbReference type="PANTHER" id="PTHR43806">
    <property type="entry name" value="PEPTIDASE S8"/>
    <property type="match status" value="1"/>
</dbReference>
<feature type="active site" description="Charge relay system" evidence="5">
    <location>
        <position position="314"/>
    </location>
</feature>
<feature type="active site" description="Charge relay system" evidence="5">
    <location>
        <position position="486"/>
    </location>
</feature>
<dbReference type="InterPro" id="IPR036852">
    <property type="entry name" value="Peptidase_S8/S53_dom_sf"/>
</dbReference>
<evidence type="ECO:0000256" key="5">
    <source>
        <dbReference type="PROSITE-ProRule" id="PRU01240"/>
    </source>
</evidence>
<keyword evidence="3 5" id="KW-0378">Hydrolase</keyword>
<dbReference type="InterPro" id="IPR058502">
    <property type="entry name" value="PLL-like_beta-prop"/>
</dbReference>
<dbReference type="Proteomes" id="UP000243250">
    <property type="component" value="Unassembled WGS sequence"/>
</dbReference>
<protein>
    <submittedName>
        <fullName evidence="9">Subtilase family protein</fullName>
    </submittedName>
</protein>
<organism evidence="9 10">
    <name type="scientific">Halogeometricum limi</name>
    <dbReference type="NCBI Taxonomy" id="555875"/>
    <lineage>
        <taxon>Archaea</taxon>
        <taxon>Methanobacteriati</taxon>
        <taxon>Methanobacteriota</taxon>
        <taxon>Stenosarchaea group</taxon>
        <taxon>Halobacteria</taxon>
        <taxon>Halobacteriales</taxon>
        <taxon>Haloferacaceae</taxon>
        <taxon>Halogeometricum</taxon>
    </lineage>
</organism>
<dbReference type="PANTHER" id="PTHR43806:SF11">
    <property type="entry name" value="CEREVISIN-RELATED"/>
    <property type="match status" value="1"/>
</dbReference>
<evidence type="ECO:0000259" key="7">
    <source>
        <dbReference type="Pfam" id="PF00082"/>
    </source>
</evidence>
<dbReference type="SUPFAM" id="SSF52743">
    <property type="entry name" value="Subtilisin-like"/>
    <property type="match status" value="1"/>
</dbReference>
<feature type="region of interest" description="Disordered" evidence="6">
    <location>
        <begin position="177"/>
        <end position="207"/>
    </location>
</feature>
<dbReference type="InterPro" id="IPR050131">
    <property type="entry name" value="Peptidase_S8_subtilisin-like"/>
</dbReference>